<dbReference type="EMBL" id="JAAXKZ010000012">
    <property type="protein sequence ID" value="NMH91067.1"/>
    <property type="molecule type" value="Genomic_DNA"/>
</dbReference>
<feature type="transmembrane region" description="Helical" evidence="5">
    <location>
        <begin position="253"/>
        <end position="276"/>
    </location>
</feature>
<keyword evidence="4 5" id="KW-0472">Membrane</keyword>
<feature type="transmembrane region" description="Helical" evidence="5">
    <location>
        <begin position="209"/>
        <end position="232"/>
    </location>
</feature>
<evidence type="ECO:0000313" key="7">
    <source>
        <dbReference type="EMBL" id="NMH91067.1"/>
    </source>
</evidence>
<organism evidence="7 8">
    <name type="scientific">Pseudonocardia bannensis</name>
    <dbReference type="NCBI Taxonomy" id="630973"/>
    <lineage>
        <taxon>Bacteria</taxon>
        <taxon>Bacillati</taxon>
        <taxon>Actinomycetota</taxon>
        <taxon>Actinomycetes</taxon>
        <taxon>Pseudonocardiales</taxon>
        <taxon>Pseudonocardiaceae</taxon>
        <taxon>Pseudonocardia</taxon>
    </lineage>
</organism>
<keyword evidence="2 5" id="KW-0812">Transmembrane</keyword>
<feature type="transmembrane region" description="Helical" evidence="5">
    <location>
        <begin position="101"/>
        <end position="123"/>
    </location>
</feature>
<dbReference type="AlphaFoldDB" id="A0A848DEP6"/>
<comment type="subcellular location">
    <subcellularLocation>
        <location evidence="1">Membrane</location>
        <topology evidence="1">Multi-pass membrane protein</topology>
    </subcellularLocation>
</comment>
<feature type="domain" description="Amino acid permease/ SLC12A" evidence="6">
    <location>
        <begin position="52"/>
        <end position="425"/>
    </location>
</feature>
<dbReference type="Gene3D" id="1.20.1740.10">
    <property type="entry name" value="Amino acid/polyamine transporter I"/>
    <property type="match status" value="1"/>
</dbReference>
<protein>
    <submittedName>
        <fullName evidence="7">APC family permease</fullName>
    </submittedName>
</protein>
<comment type="caution">
    <text evidence="7">The sequence shown here is derived from an EMBL/GenBank/DDBJ whole genome shotgun (WGS) entry which is preliminary data.</text>
</comment>
<name>A0A848DEP6_9PSEU</name>
<dbReference type="PANTHER" id="PTHR42770">
    <property type="entry name" value="AMINO ACID TRANSPORTER-RELATED"/>
    <property type="match status" value="1"/>
</dbReference>
<dbReference type="Proteomes" id="UP000586918">
    <property type="component" value="Unassembled WGS sequence"/>
</dbReference>
<keyword evidence="3 5" id="KW-1133">Transmembrane helix</keyword>
<dbReference type="GO" id="GO:0016020">
    <property type="term" value="C:membrane"/>
    <property type="evidence" value="ECO:0007669"/>
    <property type="project" value="UniProtKB-SubCell"/>
</dbReference>
<feature type="transmembrane region" description="Helical" evidence="5">
    <location>
        <begin position="368"/>
        <end position="388"/>
    </location>
</feature>
<dbReference type="PIRSF" id="PIRSF006060">
    <property type="entry name" value="AA_transporter"/>
    <property type="match status" value="1"/>
</dbReference>
<dbReference type="InterPro" id="IPR004841">
    <property type="entry name" value="AA-permease/SLC12A_dom"/>
</dbReference>
<dbReference type="InterPro" id="IPR050367">
    <property type="entry name" value="APC_superfamily"/>
</dbReference>
<evidence type="ECO:0000313" key="8">
    <source>
        <dbReference type="Proteomes" id="UP000586918"/>
    </source>
</evidence>
<feature type="transmembrane region" description="Helical" evidence="5">
    <location>
        <begin position="400"/>
        <end position="425"/>
    </location>
</feature>
<feature type="transmembrane region" description="Helical" evidence="5">
    <location>
        <begin position="166"/>
        <end position="189"/>
    </location>
</feature>
<dbReference type="Pfam" id="PF00324">
    <property type="entry name" value="AA_permease"/>
    <property type="match status" value="1"/>
</dbReference>
<evidence type="ECO:0000256" key="3">
    <source>
        <dbReference type="ARBA" id="ARBA00022989"/>
    </source>
</evidence>
<dbReference type="PANTHER" id="PTHR42770:SF7">
    <property type="entry name" value="MEMBRANE PROTEIN"/>
    <property type="match status" value="1"/>
</dbReference>
<evidence type="ECO:0000256" key="5">
    <source>
        <dbReference type="SAM" id="Phobius"/>
    </source>
</evidence>
<feature type="transmembrane region" description="Helical" evidence="5">
    <location>
        <begin position="143"/>
        <end position="159"/>
    </location>
</feature>
<dbReference type="GO" id="GO:0055085">
    <property type="term" value="P:transmembrane transport"/>
    <property type="evidence" value="ECO:0007669"/>
    <property type="project" value="InterPro"/>
</dbReference>
<sequence>MTTSKEVPEGQYEDGDDLDLDLVDEKPLSWFDVSAMGTGEMLFTAGWAWIVFIASAYGIKWTLIGFVAGAVVINIAWWLYREMITAVPEPGSIQSYGREAGLFSLGTSYFILYAPVYGAFMWLELLIAEGLLTLLFPDVPVAIWPYVVIVPVVVLNLMGHQITGKVQAALVVVTLVGDIVLAVGVWWLFADSGFWAANWESPSPVNWLTLFTVGGLWLGIMAGILEVQQVLVDEWQNFKQSRDVGLLSAAWQLWIRQIPLAFAILASAPLAALLLLPVPTVGIVQERLGQATTHPLFYLALITMLIATYTTLSVFFMAMGKIVALYAQQGALPRAFGRYSTRSVPWVAILVLAAFALIGVYWRDFTFIVHMLSMWSATLYFLMALFFIRMRARKNLDRPLTVRYGVPLAVFLLIYTGLIALGITVLDWHAAAAWFALVVVIALYDKFVVPRTKRGGFYRAQVLRQRTDASRL</sequence>
<proteinExistence type="predicted"/>
<dbReference type="RefSeq" id="WP_169410750.1">
    <property type="nucleotide sequence ID" value="NZ_JAAXKZ010000012.1"/>
</dbReference>
<accession>A0A848DEP6</accession>
<reference evidence="7 8" key="1">
    <citation type="submission" date="2020-04" db="EMBL/GenBank/DDBJ databases">
        <authorList>
            <person name="Klaysubun C."/>
            <person name="Duangmal K."/>
            <person name="Lipun K."/>
        </authorList>
    </citation>
    <scope>NUCLEOTIDE SEQUENCE [LARGE SCALE GENOMIC DNA]</scope>
    <source>
        <strain evidence="7 8">DSM 45300</strain>
    </source>
</reference>
<feature type="transmembrane region" description="Helical" evidence="5">
    <location>
        <begin position="296"/>
        <end position="323"/>
    </location>
</feature>
<feature type="transmembrane region" description="Helical" evidence="5">
    <location>
        <begin position="431"/>
        <end position="449"/>
    </location>
</feature>
<feature type="transmembrane region" description="Helical" evidence="5">
    <location>
        <begin position="344"/>
        <end position="362"/>
    </location>
</feature>
<keyword evidence="8" id="KW-1185">Reference proteome</keyword>
<evidence type="ECO:0000259" key="6">
    <source>
        <dbReference type="Pfam" id="PF00324"/>
    </source>
</evidence>
<gene>
    <name evidence="7" type="ORF">HF519_05565</name>
</gene>
<evidence type="ECO:0000256" key="4">
    <source>
        <dbReference type="ARBA" id="ARBA00023136"/>
    </source>
</evidence>
<feature type="transmembrane region" description="Helical" evidence="5">
    <location>
        <begin position="47"/>
        <end position="80"/>
    </location>
</feature>
<evidence type="ECO:0000256" key="1">
    <source>
        <dbReference type="ARBA" id="ARBA00004141"/>
    </source>
</evidence>
<evidence type="ECO:0000256" key="2">
    <source>
        <dbReference type="ARBA" id="ARBA00022692"/>
    </source>
</evidence>